<keyword evidence="8" id="KW-1185">Reference proteome</keyword>
<dbReference type="RefSeq" id="WP_161315524.1">
    <property type="nucleotide sequence ID" value="NZ_WTUW01000002.1"/>
</dbReference>
<dbReference type="Proteomes" id="UP000476030">
    <property type="component" value="Unassembled WGS sequence"/>
</dbReference>
<evidence type="ECO:0000256" key="5">
    <source>
        <dbReference type="PROSITE-ProRule" id="PRU01023"/>
    </source>
</evidence>
<dbReference type="GO" id="GO:0001510">
    <property type="term" value="P:RNA methylation"/>
    <property type="evidence" value="ECO:0007669"/>
    <property type="project" value="InterPro"/>
</dbReference>
<name>A0A6L8W7C9_9PROT</name>
<gene>
    <name evidence="7" type="ORF">GQE98_10105</name>
</gene>
<dbReference type="PRINTS" id="PR02008">
    <property type="entry name" value="RCMTFAMILY"/>
</dbReference>
<evidence type="ECO:0000256" key="1">
    <source>
        <dbReference type="ARBA" id="ARBA00022603"/>
    </source>
</evidence>
<reference evidence="7 8" key="1">
    <citation type="submission" date="2019-12" db="EMBL/GenBank/DDBJ databases">
        <title>Snethiella sp. nov. sp. isolated from sea sand.</title>
        <authorList>
            <person name="Kim J."/>
            <person name="Jeong S.E."/>
            <person name="Jung H.S."/>
            <person name="Jeon C.O."/>
        </authorList>
    </citation>
    <scope>NUCLEOTIDE SEQUENCE [LARGE SCALE GENOMIC DNA]</scope>
    <source>
        <strain evidence="7 8">DP05</strain>
    </source>
</reference>
<evidence type="ECO:0000313" key="7">
    <source>
        <dbReference type="EMBL" id="MZR30986.1"/>
    </source>
</evidence>
<keyword evidence="4 5" id="KW-0694">RNA-binding</keyword>
<feature type="domain" description="SAM-dependent MTase RsmB/NOP-type" evidence="6">
    <location>
        <begin position="152"/>
        <end position="432"/>
    </location>
</feature>
<evidence type="ECO:0000256" key="2">
    <source>
        <dbReference type="ARBA" id="ARBA00022679"/>
    </source>
</evidence>
<feature type="active site" description="Nucleophile" evidence="5">
    <location>
        <position position="368"/>
    </location>
</feature>
<evidence type="ECO:0000259" key="6">
    <source>
        <dbReference type="PROSITE" id="PS51686"/>
    </source>
</evidence>
<proteinExistence type="inferred from homology"/>
<feature type="binding site" evidence="5">
    <location>
        <position position="315"/>
    </location>
    <ligand>
        <name>S-adenosyl-L-methionine</name>
        <dbReference type="ChEBI" id="CHEBI:59789"/>
    </ligand>
</feature>
<dbReference type="GO" id="GO:0003723">
    <property type="term" value="F:RNA binding"/>
    <property type="evidence" value="ECO:0007669"/>
    <property type="project" value="UniProtKB-UniRule"/>
</dbReference>
<sequence>MIPAARLAAAAELLDLIGAAATPAEQHIGSYFRNRRYAGSKDRRWVTEFVYRALRRQGELDWAALEAGLEPSPRSRCFLSLILFEDVAPETLATSWFGGPHGLAEPSPEEAAALATAATLDLSAMPAEAAGNFPIWLSDKIIEQYGDEAGVIMAAYGSRAPVTLRVNTLKATREDILATLQEEGVEADLTTVSPDGITLKSRVNLSRHPLLEGGLIELQDEAAQISARLAEAQPGMTVIDFCAGGGGKSLAMAATMAHAGMIHAFDTEARRMRDIAGRARRAGVSLIEPLAIAGDETDNEVFAPLIGCIDRVFVDAPCSGSGTWRRQPDQKWKLTPERLDELVALQADILARAAPLVAPGGRLIYATCSILGCENDAQVDAFLSIHPEFRLLPVRDLWESAGLDGGWAQDVLSLTPTEGGADGFFTAVLEKRVTSE</sequence>
<feature type="binding site" evidence="5">
    <location>
        <position position="266"/>
    </location>
    <ligand>
        <name>S-adenosyl-L-methionine</name>
        <dbReference type="ChEBI" id="CHEBI:59789"/>
    </ligand>
</feature>
<dbReference type="PANTHER" id="PTHR22807">
    <property type="entry name" value="NOP2 YEAST -RELATED NOL1/NOP2/FMU SUN DOMAIN-CONTAINING"/>
    <property type="match status" value="1"/>
</dbReference>
<dbReference type="GO" id="GO:0008173">
    <property type="term" value="F:RNA methyltransferase activity"/>
    <property type="evidence" value="ECO:0007669"/>
    <property type="project" value="InterPro"/>
</dbReference>
<dbReference type="InterPro" id="IPR001678">
    <property type="entry name" value="MeTrfase_RsmB-F_NOP2_dom"/>
</dbReference>
<dbReference type="Gene3D" id="3.40.50.150">
    <property type="entry name" value="Vaccinia Virus protein VP39"/>
    <property type="match status" value="1"/>
</dbReference>
<dbReference type="InterPro" id="IPR023267">
    <property type="entry name" value="RCMT"/>
</dbReference>
<keyword evidence="1 5" id="KW-0489">Methyltransferase</keyword>
<evidence type="ECO:0000256" key="4">
    <source>
        <dbReference type="ARBA" id="ARBA00022884"/>
    </source>
</evidence>
<comment type="similarity">
    <text evidence="5">Belongs to the class I-like SAM-binding methyltransferase superfamily. RsmB/NOP family.</text>
</comment>
<dbReference type="AlphaFoldDB" id="A0A6L8W7C9"/>
<organism evidence="7 8">
    <name type="scientific">Sneathiella litorea</name>
    <dbReference type="NCBI Taxonomy" id="2606216"/>
    <lineage>
        <taxon>Bacteria</taxon>
        <taxon>Pseudomonadati</taxon>
        <taxon>Pseudomonadota</taxon>
        <taxon>Alphaproteobacteria</taxon>
        <taxon>Sneathiellales</taxon>
        <taxon>Sneathiellaceae</taxon>
        <taxon>Sneathiella</taxon>
    </lineage>
</organism>
<keyword evidence="2 5" id="KW-0808">Transferase</keyword>
<keyword evidence="3 5" id="KW-0949">S-adenosyl-L-methionine</keyword>
<dbReference type="PANTHER" id="PTHR22807:SF53">
    <property type="entry name" value="RIBOSOMAL RNA SMALL SUBUNIT METHYLTRANSFERASE B-RELATED"/>
    <property type="match status" value="1"/>
</dbReference>
<feature type="binding site" evidence="5">
    <location>
        <position position="295"/>
    </location>
    <ligand>
        <name>S-adenosyl-L-methionine</name>
        <dbReference type="ChEBI" id="CHEBI:59789"/>
    </ligand>
</feature>
<dbReference type="PROSITE" id="PS51686">
    <property type="entry name" value="SAM_MT_RSMB_NOP"/>
    <property type="match status" value="1"/>
</dbReference>
<comment type="caution">
    <text evidence="5">Lacks conserved residue(s) required for the propagation of feature annotation.</text>
</comment>
<dbReference type="SUPFAM" id="SSF53335">
    <property type="entry name" value="S-adenosyl-L-methionine-dependent methyltransferases"/>
    <property type="match status" value="1"/>
</dbReference>
<dbReference type="EMBL" id="WTUW01000002">
    <property type="protein sequence ID" value="MZR30986.1"/>
    <property type="molecule type" value="Genomic_DNA"/>
</dbReference>
<dbReference type="InterPro" id="IPR054728">
    <property type="entry name" value="RsmB-like_ferredoxin"/>
</dbReference>
<comment type="caution">
    <text evidence="7">The sequence shown here is derived from an EMBL/GenBank/DDBJ whole genome shotgun (WGS) entry which is preliminary data.</text>
</comment>
<dbReference type="Pfam" id="PF22458">
    <property type="entry name" value="RsmF-B_ferredox"/>
    <property type="match status" value="1"/>
</dbReference>
<dbReference type="Gene3D" id="3.30.70.1170">
    <property type="entry name" value="Sun protein, domain 3"/>
    <property type="match status" value="1"/>
</dbReference>
<dbReference type="InterPro" id="IPR049560">
    <property type="entry name" value="MeTrfase_RsmB-F_NOP2_cat"/>
</dbReference>
<evidence type="ECO:0000256" key="3">
    <source>
        <dbReference type="ARBA" id="ARBA00022691"/>
    </source>
</evidence>
<evidence type="ECO:0000313" key="8">
    <source>
        <dbReference type="Proteomes" id="UP000476030"/>
    </source>
</evidence>
<dbReference type="InterPro" id="IPR029063">
    <property type="entry name" value="SAM-dependent_MTases_sf"/>
</dbReference>
<accession>A0A6L8W7C9</accession>
<dbReference type="Pfam" id="PF01189">
    <property type="entry name" value="Methyltr_RsmB-F"/>
    <property type="match status" value="1"/>
</dbReference>
<protein>
    <submittedName>
        <fullName evidence="7">rRNA cytosine-C5-methylase</fullName>
    </submittedName>
</protein>